<proteinExistence type="predicted"/>
<reference evidence="1 2" key="1">
    <citation type="submission" date="2017-01" db="EMBL/GenBank/DDBJ databases">
        <authorList>
            <consortium name="Urmite Genomes"/>
        </authorList>
    </citation>
    <scope>NUCLEOTIDE SEQUENCE [LARGE SCALE GENOMIC DNA]</scope>
    <source>
        <strain evidence="1 2">AB215</strain>
    </source>
</reference>
<evidence type="ECO:0000313" key="2">
    <source>
        <dbReference type="Proteomes" id="UP000240424"/>
    </source>
</evidence>
<organism evidence="1 2">
    <name type="scientific">Mycobacterium numidiamassiliense</name>
    <dbReference type="NCBI Taxonomy" id="1841861"/>
    <lineage>
        <taxon>Bacteria</taxon>
        <taxon>Bacillati</taxon>
        <taxon>Actinomycetota</taxon>
        <taxon>Actinomycetes</taxon>
        <taxon>Mycobacteriales</taxon>
        <taxon>Mycobacteriaceae</taxon>
        <taxon>Mycobacterium</taxon>
    </lineage>
</organism>
<protein>
    <submittedName>
        <fullName evidence="1">Mycobacterium numidiamassiliense ORFan</fullName>
    </submittedName>
</protein>
<dbReference type="STRING" id="1841861.GCA_900157365_03382"/>
<gene>
    <name evidence="1" type="ORF">MNAB215_5062</name>
</gene>
<dbReference type="Proteomes" id="UP000240424">
    <property type="component" value="Unassembled WGS sequence"/>
</dbReference>
<name>A0A2U3PGE6_9MYCO</name>
<dbReference type="AlphaFoldDB" id="A0A2U3PGE6"/>
<evidence type="ECO:0000313" key="1">
    <source>
        <dbReference type="EMBL" id="SPM42842.1"/>
    </source>
</evidence>
<accession>A0A2U3PGE6</accession>
<dbReference type="EMBL" id="FUEZ01000004">
    <property type="protein sequence ID" value="SPM42842.1"/>
    <property type="molecule type" value="Genomic_DNA"/>
</dbReference>
<sequence>MLPQKMIGLFPGTARFGVRRRAGATAHRLGHDRHAGHGAMLYFSSGETYQEPRP</sequence>
<keyword evidence="2" id="KW-1185">Reference proteome</keyword>